<proteinExistence type="predicted"/>
<dbReference type="Pfam" id="PF13411">
    <property type="entry name" value="MerR_1"/>
    <property type="match status" value="1"/>
</dbReference>
<sequence>MPATRPLRLIGKAAALSGVSTANIRFYEAQGLLAPGPRSANGYRSYTDGDIHQLRFIRLCRAMDMSLDEVRTLLNLDLAEKADCAAANAALESHIAHVGERLAELQALQDDLVQLRDCCDGTGPQCKIMQALHDRAAHLPREEAKSRAHRHV</sequence>
<evidence type="ECO:0000256" key="1">
    <source>
        <dbReference type="ARBA" id="ARBA00023015"/>
    </source>
</evidence>
<dbReference type="InterPro" id="IPR009061">
    <property type="entry name" value="DNA-bd_dom_put_sf"/>
</dbReference>
<dbReference type="InterPro" id="IPR047057">
    <property type="entry name" value="MerR_fam"/>
</dbReference>
<gene>
    <name evidence="5" type="ORF">ABLV49_19985</name>
</gene>
<keyword evidence="3" id="KW-0804">Transcription</keyword>
<dbReference type="PANTHER" id="PTHR30204">
    <property type="entry name" value="REDOX-CYCLING DRUG-SENSING TRANSCRIPTIONAL ACTIVATOR SOXR"/>
    <property type="match status" value="1"/>
</dbReference>
<dbReference type="EMBL" id="CP157675">
    <property type="protein sequence ID" value="XBP70120.1"/>
    <property type="molecule type" value="Genomic_DNA"/>
</dbReference>
<organism evidence="5">
    <name type="scientific">Polaromonas hydrogenivorans</name>
    <dbReference type="NCBI Taxonomy" id="335476"/>
    <lineage>
        <taxon>Bacteria</taxon>
        <taxon>Pseudomonadati</taxon>
        <taxon>Pseudomonadota</taxon>
        <taxon>Betaproteobacteria</taxon>
        <taxon>Burkholderiales</taxon>
        <taxon>Comamonadaceae</taxon>
        <taxon>Polaromonas</taxon>
    </lineage>
</organism>
<evidence type="ECO:0000256" key="2">
    <source>
        <dbReference type="ARBA" id="ARBA00023125"/>
    </source>
</evidence>
<protein>
    <submittedName>
        <fullName evidence="5">MerR family transcriptional regulator</fullName>
    </submittedName>
</protein>
<dbReference type="PANTHER" id="PTHR30204:SF94">
    <property type="entry name" value="HEAVY METAL-DEPENDENT TRANSCRIPTIONAL REGULATOR HI_0293-RELATED"/>
    <property type="match status" value="1"/>
</dbReference>
<dbReference type="AlphaFoldDB" id="A0AAU7LR97"/>
<dbReference type="SMART" id="SM00422">
    <property type="entry name" value="HTH_MERR"/>
    <property type="match status" value="1"/>
</dbReference>
<dbReference type="PROSITE" id="PS50937">
    <property type="entry name" value="HTH_MERR_2"/>
    <property type="match status" value="1"/>
</dbReference>
<evidence type="ECO:0000256" key="3">
    <source>
        <dbReference type="ARBA" id="ARBA00023163"/>
    </source>
</evidence>
<dbReference type="GO" id="GO:0003700">
    <property type="term" value="F:DNA-binding transcription factor activity"/>
    <property type="evidence" value="ECO:0007669"/>
    <property type="project" value="InterPro"/>
</dbReference>
<reference evidence="5" key="1">
    <citation type="submission" date="2024-05" db="EMBL/GenBank/DDBJ databases">
        <authorList>
            <person name="Bunk B."/>
            <person name="Swiderski J."/>
            <person name="Sproer C."/>
            <person name="Thiel V."/>
        </authorList>
    </citation>
    <scope>NUCLEOTIDE SEQUENCE</scope>
    <source>
        <strain evidence="5">DSM 17735</strain>
    </source>
</reference>
<dbReference type="RefSeq" id="WP_349279235.1">
    <property type="nucleotide sequence ID" value="NZ_CBCSCU010000007.1"/>
</dbReference>
<dbReference type="PRINTS" id="PR00040">
    <property type="entry name" value="HTHMERR"/>
</dbReference>
<dbReference type="PROSITE" id="PS00552">
    <property type="entry name" value="HTH_MERR_1"/>
    <property type="match status" value="1"/>
</dbReference>
<keyword evidence="2" id="KW-0238">DNA-binding</keyword>
<evidence type="ECO:0000259" key="4">
    <source>
        <dbReference type="PROSITE" id="PS50937"/>
    </source>
</evidence>
<feature type="domain" description="HTH merR-type" evidence="4">
    <location>
        <begin position="10"/>
        <end position="76"/>
    </location>
</feature>
<accession>A0AAU7LR97</accession>
<dbReference type="InterPro" id="IPR000551">
    <property type="entry name" value="MerR-type_HTH_dom"/>
</dbReference>
<dbReference type="Gene3D" id="1.10.1660.10">
    <property type="match status" value="1"/>
</dbReference>
<evidence type="ECO:0000313" key="5">
    <source>
        <dbReference type="EMBL" id="XBP70120.1"/>
    </source>
</evidence>
<name>A0AAU7LR97_9BURK</name>
<keyword evidence="1" id="KW-0805">Transcription regulation</keyword>
<dbReference type="SUPFAM" id="SSF46955">
    <property type="entry name" value="Putative DNA-binding domain"/>
    <property type="match status" value="1"/>
</dbReference>
<dbReference type="GO" id="GO:0003677">
    <property type="term" value="F:DNA binding"/>
    <property type="evidence" value="ECO:0007669"/>
    <property type="project" value="UniProtKB-KW"/>
</dbReference>